<keyword evidence="3" id="KW-1185">Reference proteome</keyword>
<name>A0A1G9KAV8_9RHOB</name>
<dbReference type="EMBL" id="FNEK01000087">
    <property type="protein sequence ID" value="SDL46861.1"/>
    <property type="molecule type" value="Genomic_DNA"/>
</dbReference>
<gene>
    <name evidence="2" type="ORF">SAMN04488026_108713</name>
</gene>
<dbReference type="OrthoDB" id="7793372at2"/>
<keyword evidence="1" id="KW-0732">Signal</keyword>
<dbReference type="RefSeq" id="WP_139188538.1">
    <property type="nucleotide sequence ID" value="NZ_FNEK01000087.1"/>
</dbReference>
<dbReference type="AlphaFoldDB" id="A0A1G9KAV8"/>
<dbReference type="STRING" id="571298.SAMN04488026_108713"/>
<organism evidence="2 3">
    <name type="scientific">Aliiruegeria lutimaris</name>
    <dbReference type="NCBI Taxonomy" id="571298"/>
    <lineage>
        <taxon>Bacteria</taxon>
        <taxon>Pseudomonadati</taxon>
        <taxon>Pseudomonadota</taxon>
        <taxon>Alphaproteobacteria</taxon>
        <taxon>Rhodobacterales</taxon>
        <taxon>Roseobacteraceae</taxon>
        <taxon>Aliiruegeria</taxon>
    </lineage>
</organism>
<dbReference type="Proteomes" id="UP000199382">
    <property type="component" value="Unassembled WGS sequence"/>
</dbReference>
<proteinExistence type="predicted"/>
<evidence type="ECO:0000256" key="1">
    <source>
        <dbReference type="SAM" id="SignalP"/>
    </source>
</evidence>
<evidence type="ECO:0000313" key="3">
    <source>
        <dbReference type="Proteomes" id="UP000199382"/>
    </source>
</evidence>
<accession>A0A1G9KAV8</accession>
<sequence length="479" mass="52383">MREGIYAAVASLMATIGTAQASDAVIGEETTFTSPNGVEEKCVQIAPIPGGSYSKGDAKDEADYCGIDFYDASVALCPKTWSTSPGMMVYDVSDGNYAGNRAEFERNACKEGKSAKELAADDLAKFKSTMNAKGTSGTFAPSSLLYYHFSRYFDATVKVPVAVWRSMDAKMHQSEVAEPGLSLSGSRSSGRMNHEGWRTFAAADRDPASYLPTDELFTSDRKQIYGVLLSSPGHRYGSEINGTRKSGWGKGQNEDFQMTPAFLALRSEKSLEEAIAEGLRDGRKDRQIAKDLGEDGTPQQMVFWMKELTEIVLLDFIFSQQDRVGNIDFTPYYYWTEDGNLKSKKAKHHEPGDGSIPNDAVLLRRTNLNDNDAGGRVQYANFAKSTQMLEKLRHLGPGTYARLMALDADLKAQGPIYQWVATSVGLDNGQVEQIVKNTALAAGILRVSCEAGKLFFDLDPETYFVTGKVDAVEVACDSA</sequence>
<evidence type="ECO:0000313" key="2">
    <source>
        <dbReference type="EMBL" id="SDL46861.1"/>
    </source>
</evidence>
<reference evidence="2 3" key="1">
    <citation type="submission" date="2016-10" db="EMBL/GenBank/DDBJ databases">
        <authorList>
            <person name="de Groot N.N."/>
        </authorList>
    </citation>
    <scope>NUCLEOTIDE SEQUENCE [LARGE SCALE GENOMIC DNA]</scope>
    <source>
        <strain evidence="2 3">DSM 25294</strain>
    </source>
</reference>
<protein>
    <submittedName>
        <fullName evidence="2">Uncharacterized protein</fullName>
    </submittedName>
</protein>
<feature type="chain" id="PRO_5011781750" evidence="1">
    <location>
        <begin position="22"/>
        <end position="479"/>
    </location>
</feature>
<feature type="signal peptide" evidence="1">
    <location>
        <begin position="1"/>
        <end position="21"/>
    </location>
</feature>